<proteinExistence type="predicted"/>
<organism evidence="1">
    <name type="scientific">Deinococcus sp. VB142</name>
    <dbReference type="NCBI Taxonomy" id="3112952"/>
    <lineage>
        <taxon>Bacteria</taxon>
        <taxon>Thermotogati</taxon>
        <taxon>Deinococcota</taxon>
        <taxon>Deinococci</taxon>
        <taxon>Deinococcales</taxon>
        <taxon>Deinococcaceae</taxon>
        <taxon>Deinococcus</taxon>
    </lineage>
</organism>
<dbReference type="AlphaFoldDB" id="A0AAU6Q369"/>
<sequence length="111" mass="12348">MKLPKTAEGKIKLAAELLQAAQQPGQPLPLGQLIDHLIAAQPQPESVTEKDHCWEEYQRARGLSLHLFDEYCRVGKVAQKRWDAWENAPGGLIEKLDSLEGYKAMQGGEAL</sequence>
<accession>A0AAU6Q369</accession>
<dbReference type="EMBL" id="CP149782">
    <property type="protein sequence ID" value="WYF45058.1"/>
    <property type="molecule type" value="Genomic_DNA"/>
</dbReference>
<name>A0AAU6Q369_9DEIO</name>
<gene>
    <name evidence="1" type="ORF">WDJ50_02765</name>
</gene>
<dbReference type="RefSeq" id="WP_339096230.1">
    <property type="nucleotide sequence ID" value="NZ_CP149782.1"/>
</dbReference>
<protein>
    <submittedName>
        <fullName evidence="1">Uncharacterized protein</fullName>
    </submittedName>
</protein>
<reference evidence="1" key="1">
    <citation type="submission" date="2024-03" db="EMBL/GenBank/DDBJ databases">
        <title>Deinococcus weizhi sp. nov., isolated from human skin.</title>
        <authorList>
            <person name="Wei Z."/>
            <person name="Tian F."/>
            <person name="Yang C."/>
            <person name="Xin L.T."/>
            <person name="Wen Z.J."/>
            <person name="Lan K.C."/>
            <person name="Yu L."/>
            <person name="Zhe W."/>
            <person name="Dan F.D."/>
            <person name="Jun W."/>
            <person name="Rui Z."/>
            <person name="Yong X.J."/>
            <person name="Ting Y."/>
            <person name="Wei X."/>
            <person name="Xu Z.G."/>
            <person name="Xin Z."/>
            <person name="Dong F.G."/>
            <person name="Ni X.M."/>
            <person name="Zheng M.G."/>
            <person name="Chun Y."/>
            <person name="Qian W.X."/>
        </authorList>
    </citation>
    <scope>NUCLEOTIDE SEQUENCE</scope>
    <source>
        <strain evidence="1">VB142</strain>
    </source>
</reference>
<evidence type="ECO:0000313" key="1">
    <source>
        <dbReference type="EMBL" id="WYF45058.1"/>
    </source>
</evidence>